<dbReference type="OrthoDB" id="10391785at2759"/>
<evidence type="ECO:0000313" key="1">
    <source>
        <dbReference type="EMBL" id="CAE7628682.1"/>
    </source>
</evidence>
<sequence length="437" mass="47916">IAKVTAEPLELVARLRRAAVAAGHGGPAELRCGLRLTSGSEVLRDSATLLDSGLGDGGTVDVVKVPALELWRESKIAWNSIQIPLTGPLCEGVEVQQVGRDRLLAFPVRPAWRKYDDSRGEDGGASAGCCWPGPPEYSDFIGPYEIKRFEASDVWLIGANEPFALEGSVPTSSGYISARRVPLPLPEGHGIHAFKLENGCATVLMAPGLPGEAMEGLKDGMLQKFLLYGLEEDDIRAARFQAEGAPVPFKFKFPAVFHGHDPRVEGYNPVLRNFDWQEGDKSDSGKFAPRSTLSDAGIFGRDRCGKLLARVCAQQDPGWDYSREFKFEVCELQEGGEPKPLATWKAVGHVGHTCQALGDRLLLMPTRSGEDAFYESMQLIEWPTQSQVREIPLEFSPSYIEGEWPRGILSGSTQTFFTCHETDDKAQTVFEFATPEM</sequence>
<organism evidence="1 2">
    <name type="scientific">Symbiodinium necroappetens</name>
    <dbReference type="NCBI Taxonomy" id="1628268"/>
    <lineage>
        <taxon>Eukaryota</taxon>
        <taxon>Sar</taxon>
        <taxon>Alveolata</taxon>
        <taxon>Dinophyceae</taxon>
        <taxon>Suessiales</taxon>
        <taxon>Symbiodiniaceae</taxon>
        <taxon>Symbiodinium</taxon>
    </lineage>
</organism>
<protein>
    <submittedName>
        <fullName evidence="1">Uncharacterized protein</fullName>
    </submittedName>
</protein>
<accession>A0A812VMY1</accession>
<dbReference type="AlphaFoldDB" id="A0A812VMY1"/>
<keyword evidence="2" id="KW-1185">Reference proteome</keyword>
<feature type="non-terminal residue" evidence="1">
    <location>
        <position position="1"/>
    </location>
</feature>
<proteinExistence type="predicted"/>
<evidence type="ECO:0000313" key="2">
    <source>
        <dbReference type="Proteomes" id="UP000601435"/>
    </source>
</evidence>
<name>A0A812VMY1_9DINO</name>
<reference evidence="1" key="1">
    <citation type="submission" date="2021-02" db="EMBL/GenBank/DDBJ databases">
        <authorList>
            <person name="Dougan E. K."/>
            <person name="Rhodes N."/>
            <person name="Thang M."/>
            <person name="Chan C."/>
        </authorList>
    </citation>
    <scope>NUCLEOTIDE SEQUENCE</scope>
</reference>
<dbReference type="Proteomes" id="UP000601435">
    <property type="component" value="Unassembled WGS sequence"/>
</dbReference>
<comment type="caution">
    <text evidence="1">The sequence shown here is derived from an EMBL/GenBank/DDBJ whole genome shotgun (WGS) entry which is preliminary data.</text>
</comment>
<dbReference type="EMBL" id="CAJNJA010029472">
    <property type="protein sequence ID" value="CAE7628682.1"/>
    <property type="molecule type" value="Genomic_DNA"/>
</dbReference>
<gene>
    <name evidence="1" type="ORF">SNEC2469_LOCUS17714</name>
</gene>